<evidence type="ECO:0000313" key="3">
    <source>
        <dbReference type="Proteomes" id="UP001164459"/>
    </source>
</evidence>
<dbReference type="RefSeq" id="WP_269033931.1">
    <property type="nucleotide sequence ID" value="NZ_CP114040.1"/>
</dbReference>
<name>A0ABY7GXM4_9BACT</name>
<organism evidence="2 3">
    <name type="scientific">Nannocystis punicea</name>
    <dbReference type="NCBI Taxonomy" id="2995304"/>
    <lineage>
        <taxon>Bacteria</taxon>
        <taxon>Pseudomonadati</taxon>
        <taxon>Myxococcota</taxon>
        <taxon>Polyangia</taxon>
        <taxon>Nannocystales</taxon>
        <taxon>Nannocystaceae</taxon>
        <taxon>Nannocystis</taxon>
    </lineage>
</organism>
<feature type="compositionally biased region" description="Low complexity" evidence="1">
    <location>
        <begin position="467"/>
        <end position="479"/>
    </location>
</feature>
<dbReference type="EMBL" id="CP114040">
    <property type="protein sequence ID" value="WAS91569.1"/>
    <property type="molecule type" value="Genomic_DNA"/>
</dbReference>
<keyword evidence="3" id="KW-1185">Reference proteome</keyword>
<feature type="region of interest" description="Disordered" evidence="1">
    <location>
        <begin position="453"/>
        <end position="479"/>
    </location>
</feature>
<protein>
    <submittedName>
        <fullName evidence="2">Uncharacterized protein</fullName>
    </submittedName>
</protein>
<accession>A0ABY7GXM4</accession>
<feature type="compositionally biased region" description="Pro residues" evidence="1">
    <location>
        <begin position="513"/>
        <end position="522"/>
    </location>
</feature>
<proteinExistence type="predicted"/>
<evidence type="ECO:0000256" key="1">
    <source>
        <dbReference type="SAM" id="MobiDB-lite"/>
    </source>
</evidence>
<feature type="region of interest" description="Disordered" evidence="1">
    <location>
        <begin position="501"/>
        <end position="523"/>
    </location>
</feature>
<feature type="compositionally biased region" description="Basic and acidic residues" evidence="1">
    <location>
        <begin position="503"/>
        <end position="512"/>
    </location>
</feature>
<dbReference type="Proteomes" id="UP001164459">
    <property type="component" value="Chromosome"/>
</dbReference>
<sequence length="1379" mass="151677">MPTTATIIFTALPNGLVQMEGGQALRLSVFVSPRLGRTEPPQEGESPAPLTDYPDLAVWPDVVATMNWAVRISPQGGGDDLELPAQAAPKSLDSPLWQAIFPTDHPVPRYRFDDELATLPVVSYPAGALADHVQNSYAELGAKFSRDLPPAWRLEDSQQLGPITRISTQVLIPQPFMGSPTSLEPDEVVGLGRRETTRGARKERIASVRNELGETETNYLLLRAFYHRVPAGAPYLPPPQLDFHQIVSTLGNYPALLRRLGLVVDLVVPLPSPLPVVPALVRVRPEWTQQGLVDLRAPRTLMGPDFRPLASDAADIAAGYLRLESAWPTVQDGRFQLCRLDVDGAGLQLLSLAETLWANVHTDAPLARPASLPALRSAGLGVLRRDRGEQLEKNVDRSMDLQNTPGATDELRAEDVLRGLRVDVFDETTKEWRSLHAQVGAYEIEGRTIQQPEEEGFTEPAATRPFAPKGAPEAPDGAPADALEVHEKLFSWEGWSLSVAPEGKAHPQDERPAPPNPPPPPRAIVKAKFEVVPGSLPRLRFGRSYRLRARTVDLAGNSIRLQDAGEEHASPSERYLRLEPVDAPVVLPVLEAEKAYPPGESLERLVIRSERDGQPIELPKKTRPVRILAPPPTSQRTAEMHGVFDKQLDWARMYAQDGKPAPADLLLKKVYQFIVEHDQKLPEWVASHALAEAQAGLPRYLPDPLAFGVAVRTLPDETAWVQSFYSTGERTSAAWEEPRPIRLTLARVGLTEQAEAKWSSKRRELTVRLRPSQVLRLDCSSCLCPEDLDLLQVWHWIVEASPTLADAELDAIRGGLWMLTPKRELFLVHAVRQPLLRPRLEHLDEQTASRRCGETALTFHDLPCKKPVLSVHQASTSRVDVMAEYREPVDDPSSADGTRWLEGRERAFDVFVPAPPELGIAGELGLPRTALSLAAEKEKNPGDPSVMLPLYRHEFGDTKYRRVRYHAVATTRFREYFEPVRGAQPSDAPLSAEEAQFALAGDEVTIDVPSTARPLGVKVAYGIPTFAWSRGGGLLAEAPPQQEPSPEVRQVLGFSSLMSPEDVRWSERKGNALRIYIEGSWWSSGEGETLGVILAPEGREDVGNYLPYVSTWGTDPVWKEPGRYPRWDKLPGQLPGLRQFPRAVACHEGAQLAELAGPDGCGEPGGGALPVAVAGHAVAFDPIRKLWYCDLEIDVGAVYFPFVRLALARFQPHSVAGVHLSSVTTMDFLQVAPNRILTVASRELEDTPQLPGACATPWARTELDVTLLGPGPEIQANEVRLDVQVQRTLAEGDFGWVTLSSPDAEVRPQAPPPGALFRAIVRVPAADAGGAPVPTRLLVQEYERHVEDALEPSEGAQPDPRREPGLRLVYAEIVHLRAG</sequence>
<gene>
    <name evidence="2" type="ORF">O0S08_35765</name>
</gene>
<evidence type="ECO:0000313" key="2">
    <source>
        <dbReference type="EMBL" id="WAS91569.1"/>
    </source>
</evidence>
<reference evidence="2" key="1">
    <citation type="submission" date="2022-11" db="EMBL/GenBank/DDBJ databases">
        <title>Minimal conservation of predation-associated metabolite biosynthetic gene clusters underscores biosynthetic potential of Myxococcota including descriptions for ten novel species: Archangium lansinium sp. nov., Myxococcus landrumus sp. nov., Nannocystis bai.</title>
        <authorList>
            <person name="Ahearne A."/>
            <person name="Stevens C."/>
            <person name="Dowd S."/>
        </authorList>
    </citation>
    <scope>NUCLEOTIDE SEQUENCE</scope>
    <source>
        <strain evidence="2">Fl3</strain>
    </source>
</reference>